<feature type="region of interest" description="Disordered" evidence="1">
    <location>
        <begin position="61"/>
        <end position="82"/>
    </location>
</feature>
<dbReference type="EMBL" id="BAABIG010000056">
    <property type="protein sequence ID" value="GAA4813496.1"/>
    <property type="molecule type" value="Genomic_DNA"/>
</dbReference>
<proteinExistence type="predicted"/>
<evidence type="ECO:0000313" key="3">
    <source>
        <dbReference type="Proteomes" id="UP001501265"/>
    </source>
</evidence>
<reference evidence="3" key="1">
    <citation type="journal article" date="2019" name="Int. J. Syst. Evol. Microbiol.">
        <title>The Global Catalogue of Microorganisms (GCM) 10K type strain sequencing project: providing services to taxonomists for standard genome sequencing and annotation.</title>
        <authorList>
            <consortium name="The Broad Institute Genomics Platform"/>
            <consortium name="The Broad Institute Genome Sequencing Center for Infectious Disease"/>
            <person name="Wu L."/>
            <person name="Ma J."/>
        </authorList>
    </citation>
    <scope>NUCLEOTIDE SEQUENCE [LARGE SCALE GENOMIC DNA]</scope>
    <source>
        <strain evidence="3">JCM 18081</strain>
    </source>
</reference>
<evidence type="ECO:0000313" key="2">
    <source>
        <dbReference type="EMBL" id="GAA4813496.1"/>
    </source>
</evidence>
<dbReference type="Proteomes" id="UP001501265">
    <property type="component" value="Unassembled WGS sequence"/>
</dbReference>
<keyword evidence="3" id="KW-1185">Reference proteome</keyword>
<name>A0ABP9CLV4_9ACTN</name>
<comment type="caution">
    <text evidence="2">The sequence shown here is derived from an EMBL/GenBank/DDBJ whole genome shotgun (WGS) entry which is preliminary data.</text>
</comment>
<sequence length="143" mass="14953">MLAGATSVLVHNCGDAELQSELTQLGKARIEEVKGSLSEGEILPGAFSVGRDRNTGMTYYDESGPATGHHAGVTSRLPGESQLPNGRPPGVCAGARMCTNALNDGASLQDLDIITLNQKGKKFKMCPNCQVWVPGAVRSVLTG</sequence>
<protein>
    <submittedName>
        <fullName evidence="2">Uncharacterized protein</fullName>
    </submittedName>
</protein>
<accession>A0ABP9CLV4</accession>
<gene>
    <name evidence="2" type="ORF">GCM10023220_51250</name>
</gene>
<evidence type="ECO:0000256" key="1">
    <source>
        <dbReference type="SAM" id="MobiDB-lite"/>
    </source>
</evidence>
<organism evidence="2 3">
    <name type="scientific">Streptomyces ziwulingensis</name>
    <dbReference type="NCBI Taxonomy" id="1045501"/>
    <lineage>
        <taxon>Bacteria</taxon>
        <taxon>Bacillati</taxon>
        <taxon>Actinomycetota</taxon>
        <taxon>Actinomycetes</taxon>
        <taxon>Kitasatosporales</taxon>
        <taxon>Streptomycetaceae</taxon>
        <taxon>Streptomyces</taxon>
    </lineage>
</organism>